<keyword evidence="2" id="KW-1185">Reference proteome</keyword>
<protein>
    <recommendedName>
        <fullName evidence="3">DUF1127 domain-containing protein</fullName>
    </recommendedName>
</protein>
<dbReference type="EMBL" id="CYSA01000018">
    <property type="protein sequence ID" value="CUH65629.1"/>
    <property type="molecule type" value="Genomic_DNA"/>
</dbReference>
<dbReference type="STRING" id="53501.SAMN04488043_11488"/>
<proteinExistence type="predicted"/>
<dbReference type="RefSeq" id="WP_058262715.1">
    <property type="nucleotide sequence ID" value="NZ_CP051181.1"/>
</dbReference>
<gene>
    <name evidence="1" type="ORF">TG4357_01966</name>
</gene>
<evidence type="ECO:0008006" key="3">
    <source>
        <dbReference type="Google" id="ProtNLM"/>
    </source>
</evidence>
<sequence length="75" mass="8434">MATQATNLPVEKSGLRVRFDDFMAGIATGMNAYMEQKSRSAEIEALNAKTDAELAAMGLKRENIAYYVFRDMFYV</sequence>
<dbReference type="AlphaFoldDB" id="A0A0P1FC25"/>
<dbReference type="Proteomes" id="UP000051587">
    <property type="component" value="Unassembled WGS sequence"/>
</dbReference>
<name>A0A0P1FC25_THAGE</name>
<accession>A0A0P1FC25</accession>
<evidence type="ECO:0000313" key="2">
    <source>
        <dbReference type="Proteomes" id="UP000051587"/>
    </source>
</evidence>
<evidence type="ECO:0000313" key="1">
    <source>
        <dbReference type="EMBL" id="CUH65629.1"/>
    </source>
</evidence>
<organism evidence="1 2">
    <name type="scientific">Thalassovita gelatinovora</name>
    <name type="common">Thalassobius gelatinovorus</name>
    <dbReference type="NCBI Taxonomy" id="53501"/>
    <lineage>
        <taxon>Bacteria</taxon>
        <taxon>Pseudomonadati</taxon>
        <taxon>Pseudomonadota</taxon>
        <taxon>Alphaproteobacteria</taxon>
        <taxon>Rhodobacterales</taxon>
        <taxon>Roseobacteraceae</taxon>
        <taxon>Thalassovita</taxon>
    </lineage>
</organism>
<dbReference type="OrthoDB" id="7867799at2"/>
<reference evidence="1 2" key="1">
    <citation type="submission" date="2015-09" db="EMBL/GenBank/DDBJ databases">
        <authorList>
            <consortium name="Swine Surveillance"/>
        </authorList>
    </citation>
    <scope>NUCLEOTIDE SEQUENCE [LARGE SCALE GENOMIC DNA]</scope>
    <source>
        <strain evidence="1 2">CECT 4357</strain>
    </source>
</reference>